<evidence type="ECO:0000313" key="1">
    <source>
        <dbReference type="EMBL" id="OYQ43735.1"/>
    </source>
</evidence>
<protein>
    <submittedName>
        <fullName evidence="1">Uncharacterized protein</fullName>
    </submittedName>
</protein>
<accession>A0A255ZS83</accession>
<dbReference type="AlphaFoldDB" id="A0A255ZS83"/>
<dbReference type="EMBL" id="NOXX01000199">
    <property type="protein sequence ID" value="OYQ43735.1"/>
    <property type="molecule type" value="Genomic_DNA"/>
</dbReference>
<gene>
    <name evidence="1" type="ORF">CHX27_09145</name>
</gene>
<proteinExistence type="predicted"/>
<keyword evidence="2" id="KW-1185">Reference proteome</keyword>
<dbReference type="RefSeq" id="WP_094486469.1">
    <property type="nucleotide sequence ID" value="NZ_NOXX01000199.1"/>
</dbReference>
<reference evidence="1 2" key="1">
    <citation type="submission" date="2017-07" db="EMBL/GenBank/DDBJ databases">
        <title>Flavobacterium cyanobacteriorum sp. nov., isolated from cyanobacterial aggregates in a eutrophic lake.</title>
        <authorList>
            <person name="Cai H."/>
        </authorList>
    </citation>
    <scope>NUCLEOTIDE SEQUENCE [LARGE SCALE GENOMIC DNA]</scope>
    <source>
        <strain evidence="1 2">TH167</strain>
    </source>
</reference>
<sequence length="94" mass="11141">MIWSILFLFVFGAMLAVRFWKQKRLSSRKANDSAIKLLEDQMQLQQQRNEQLQTKVHLAKEFQKSYFSAATSLEQKRFELTNELVSKIVNCQEK</sequence>
<evidence type="ECO:0000313" key="2">
    <source>
        <dbReference type="Proteomes" id="UP000216035"/>
    </source>
</evidence>
<name>A0A255ZS83_9FLAO</name>
<comment type="caution">
    <text evidence="1">The sequence shown here is derived from an EMBL/GenBank/DDBJ whole genome shotgun (WGS) entry which is preliminary data.</text>
</comment>
<dbReference type="Proteomes" id="UP000216035">
    <property type="component" value="Unassembled WGS sequence"/>
</dbReference>
<organism evidence="1 2">
    <name type="scientific">Flavobacterium aurantiibacter</name>
    <dbReference type="NCBI Taxonomy" id="2023067"/>
    <lineage>
        <taxon>Bacteria</taxon>
        <taxon>Pseudomonadati</taxon>
        <taxon>Bacteroidota</taxon>
        <taxon>Flavobacteriia</taxon>
        <taxon>Flavobacteriales</taxon>
        <taxon>Flavobacteriaceae</taxon>
        <taxon>Flavobacterium</taxon>
    </lineage>
</organism>